<evidence type="ECO:0000256" key="4">
    <source>
        <dbReference type="ARBA" id="ARBA00022692"/>
    </source>
</evidence>
<keyword evidence="6 10" id="KW-0406">Ion transport</keyword>
<evidence type="ECO:0000313" key="12">
    <source>
        <dbReference type="Proteomes" id="UP000053235"/>
    </source>
</evidence>
<evidence type="ECO:0000256" key="5">
    <source>
        <dbReference type="ARBA" id="ARBA00022729"/>
    </source>
</evidence>
<dbReference type="InterPro" id="IPR003684">
    <property type="entry name" value="Porin_alphabac"/>
</dbReference>
<sequence length="387" mass="42233">MIRSALIGASFGLLSIPALAADLPIAPEPIDYLRICDAYGNRFFYLPGTETCLRVGGRVRIEYRLNNYGSGPNNWSDKAATGTTFRARGYSYLDSRTATEYGLLRTYNSVYVTNDNDSSSNSLELEYSFIQFGGFTFGRAQSFWDFWTGYSFGARVTSYSDTKSNVVAYTRAFGNGVSASLSIESPVSRRVELISPNANGYGGFKIPDAVANIRIDQAWGSAQIMGALHQVYFVDTASKSALGWAVGAGAEIKVPFLGGRDKVVLQVGYSDGASRFPLDSWNGRITDAINVGGSTKTTKTWNIAGGWRHAVTDTVTANLEGGYHTVDAALDSYDFNQWTVTGNVVWSPISGVDIGAEMQYRNVDFDRASGLSDTDEIYTTLRVQRTF</sequence>
<evidence type="ECO:0000256" key="8">
    <source>
        <dbReference type="ARBA" id="ARBA00023136"/>
    </source>
</evidence>
<dbReference type="GO" id="GO:0009279">
    <property type="term" value="C:cell outer membrane"/>
    <property type="evidence" value="ECO:0007669"/>
    <property type="project" value="UniProtKB-SubCell"/>
</dbReference>
<keyword evidence="3 10" id="KW-1134">Transmembrane beta strand</keyword>
<dbReference type="Pfam" id="PF02530">
    <property type="entry name" value="Porin_2"/>
    <property type="match status" value="1"/>
</dbReference>
<keyword evidence="7 10" id="KW-0626">Porin</keyword>
<evidence type="ECO:0000256" key="3">
    <source>
        <dbReference type="ARBA" id="ARBA00022452"/>
    </source>
</evidence>
<evidence type="ECO:0000256" key="1">
    <source>
        <dbReference type="ARBA" id="ARBA00009521"/>
    </source>
</evidence>
<gene>
    <name evidence="11" type="primary">omp2b_2</name>
    <name evidence="11" type="ORF">LAX5112_02331</name>
</gene>
<keyword evidence="5 10" id="KW-0732">Signal</keyword>
<dbReference type="EMBL" id="CXWD01000008">
    <property type="protein sequence ID" value="CTQ70040.1"/>
    <property type="molecule type" value="Genomic_DNA"/>
</dbReference>
<keyword evidence="2 10" id="KW-0813">Transport</keyword>
<organism evidence="11 12">
    <name type="scientific">Roseibium alexandrii</name>
    <dbReference type="NCBI Taxonomy" id="388408"/>
    <lineage>
        <taxon>Bacteria</taxon>
        <taxon>Pseudomonadati</taxon>
        <taxon>Pseudomonadota</taxon>
        <taxon>Alphaproteobacteria</taxon>
        <taxon>Hyphomicrobiales</taxon>
        <taxon>Stappiaceae</taxon>
        <taxon>Roseibium</taxon>
    </lineage>
</organism>
<dbReference type="Proteomes" id="UP000053235">
    <property type="component" value="Unassembled WGS sequence"/>
</dbReference>
<dbReference type="AlphaFoldDB" id="A0A0M7A728"/>
<comment type="function">
    <text evidence="10">Forms passive diffusion pores that allow small molecular weight hydrophilic materials across the outer membrane.</text>
</comment>
<comment type="subcellular location">
    <subcellularLocation>
        <location evidence="10">Cell outer membrane</location>
        <topology evidence="10">Multi-pass membrane protein</topology>
    </subcellularLocation>
</comment>
<keyword evidence="4 10" id="KW-0812">Transmembrane</keyword>
<dbReference type="STRING" id="388408.LAX5112_02331"/>
<comment type="similarity">
    <text evidence="1 10">Belongs to the alphaproteobacteria porin family.</text>
</comment>
<evidence type="ECO:0000256" key="10">
    <source>
        <dbReference type="RuleBase" id="RU364005"/>
    </source>
</evidence>
<evidence type="ECO:0000313" key="11">
    <source>
        <dbReference type="EMBL" id="CTQ70040.1"/>
    </source>
</evidence>
<comment type="domain">
    <text evidence="10">Consists of 16-stranded beta-barrel sheets, with large surface-exposed loops, that form a transmembrane pore at the center of each barrel. The pore is partially ocluded by a peptide loop that folds into the pore lumen.</text>
</comment>
<reference evidence="12" key="1">
    <citation type="submission" date="2015-07" db="EMBL/GenBank/DDBJ databases">
        <authorList>
            <person name="Rodrigo-Torres Lidia"/>
            <person name="Arahal R.David."/>
        </authorList>
    </citation>
    <scope>NUCLEOTIDE SEQUENCE [LARGE SCALE GENOMIC DNA]</scope>
    <source>
        <strain evidence="12">CECT 5112</strain>
    </source>
</reference>
<dbReference type="GO" id="GO:0015288">
    <property type="term" value="F:porin activity"/>
    <property type="evidence" value="ECO:0007669"/>
    <property type="project" value="UniProtKB-KW"/>
</dbReference>
<evidence type="ECO:0000256" key="2">
    <source>
        <dbReference type="ARBA" id="ARBA00022448"/>
    </source>
</evidence>
<dbReference type="GO" id="GO:0006811">
    <property type="term" value="P:monoatomic ion transport"/>
    <property type="evidence" value="ECO:0007669"/>
    <property type="project" value="UniProtKB-KW"/>
</dbReference>
<keyword evidence="8 10" id="KW-0472">Membrane</keyword>
<dbReference type="SUPFAM" id="SSF56935">
    <property type="entry name" value="Porins"/>
    <property type="match status" value="1"/>
</dbReference>
<keyword evidence="9 10" id="KW-0998">Cell outer membrane</keyword>
<evidence type="ECO:0000256" key="9">
    <source>
        <dbReference type="ARBA" id="ARBA00023237"/>
    </source>
</evidence>
<dbReference type="OrthoDB" id="7801681at2"/>
<dbReference type="RefSeq" id="WP_055671957.1">
    <property type="nucleotide sequence ID" value="NZ_CXWD01000008.1"/>
</dbReference>
<accession>A0A0M7A728</accession>
<dbReference type="GO" id="GO:0046930">
    <property type="term" value="C:pore complex"/>
    <property type="evidence" value="ECO:0007669"/>
    <property type="project" value="UniProtKB-KW"/>
</dbReference>
<keyword evidence="12" id="KW-1185">Reference proteome</keyword>
<feature type="signal peptide" evidence="10">
    <location>
        <begin position="1"/>
        <end position="20"/>
    </location>
</feature>
<evidence type="ECO:0000256" key="7">
    <source>
        <dbReference type="ARBA" id="ARBA00023114"/>
    </source>
</evidence>
<evidence type="ECO:0000256" key="6">
    <source>
        <dbReference type="ARBA" id="ARBA00023065"/>
    </source>
</evidence>
<proteinExistence type="inferred from homology"/>
<feature type="chain" id="PRO_5009360947" description="Porin" evidence="10">
    <location>
        <begin position="21"/>
        <end position="387"/>
    </location>
</feature>
<protein>
    <recommendedName>
        <fullName evidence="10">Porin</fullName>
    </recommendedName>
</protein>
<name>A0A0M7A728_9HYPH</name>